<dbReference type="Proteomes" id="UP000479710">
    <property type="component" value="Unassembled WGS sequence"/>
</dbReference>
<dbReference type="AlphaFoldDB" id="A0A6G1D9U7"/>
<keyword evidence="3" id="KW-1185">Reference proteome</keyword>
<proteinExistence type="predicted"/>
<organism evidence="2 3">
    <name type="scientific">Oryza meyeriana var. granulata</name>
    <dbReference type="NCBI Taxonomy" id="110450"/>
    <lineage>
        <taxon>Eukaryota</taxon>
        <taxon>Viridiplantae</taxon>
        <taxon>Streptophyta</taxon>
        <taxon>Embryophyta</taxon>
        <taxon>Tracheophyta</taxon>
        <taxon>Spermatophyta</taxon>
        <taxon>Magnoliopsida</taxon>
        <taxon>Liliopsida</taxon>
        <taxon>Poales</taxon>
        <taxon>Poaceae</taxon>
        <taxon>BOP clade</taxon>
        <taxon>Oryzoideae</taxon>
        <taxon>Oryzeae</taxon>
        <taxon>Oryzinae</taxon>
        <taxon>Oryza</taxon>
        <taxon>Oryza meyeriana</taxon>
    </lineage>
</organism>
<evidence type="ECO:0000313" key="2">
    <source>
        <dbReference type="EMBL" id="KAF0909207.1"/>
    </source>
</evidence>
<feature type="compositionally biased region" description="Basic and acidic residues" evidence="1">
    <location>
        <begin position="99"/>
        <end position="108"/>
    </location>
</feature>
<feature type="compositionally biased region" description="Basic and acidic residues" evidence="1">
    <location>
        <begin position="22"/>
        <end position="43"/>
    </location>
</feature>
<reference evidence="2 3" key="1">
    <citation type="submission" date="2019-11" db="EMBL/GenBank/DDBJ databases">
        <title>Whole genome sequence of Oryza granulata.</title>
        <authorList>
            <person name="Li W."/>
        </authorList>
    </citation>
    <scope>NUCLEOTIDE SEQUENCE [LARGE SCALE GENOMIC DNA]</scope>
    <source>
        <strain evidence="3">cv. Menghai</strain>
        <tissue evidence="2">Leaf</tissue>
    </source>
</reference>
<dbReference type="EMBL" id="SPHZ02000007">
    <property type="protein sequence ID" value="KAF0909207.1"/>
    <property type="molecule type" value="Genomic_DNA"/>
</dbReference>
<comment type="caution">
    <text evidence="2">The sequence shown here is derived from an EMBL/GenBank/DDBJ whole genome shotgun (WGS) entry which is preliminary data.</text>
</comment>
<evidence type="ECO:0000313" key="3">
    <source>
        <dbReference type="Proteomes" id="UP000479710"/>
    </source>
</evidence>
<sequence length="117" mass="12868">MAVGEETMMAVAIDDATAAMRWRAERDGQHGEKPTSDGDDRSVRWQRRRSTTTRQGGLDGKKRASPMGTRGSPAAQDCEDGDDGLSDGTTRGRPRRRRVGELGKEHMATETYDNSDN</sequence>
<gene>
    <name evidence="2" type="ORF">E2562_032254</name>
</gene>
<evidence type="ECO:0008006" key="4">
    <source>
        <dbReference type="Google" id="ProtNLM"/>
    </source>
</evidence>
<protein>
    <recommendedName>
        <fullName evidence="4">DUF834 domain-containing protein</fullName>
    </recommendedName>
</protein>
<evidence type="ECO:0000256" key="1">
    <source>
        <dbReference type="SAM" id="MobiDB-lite"/>
    </source>
</evidence>
<accession>A0A6G1D9U7</accession>
<name>A0A6G1D9U7_9ORYZ</name>
<feature type="region of interest" description="Disordered" evidence="1">
    <location>
        <begin position="22"/>
        <end position="117"/>
    </location>
</feature>